<dbReference type="EMBL" id="CAKXAJ010024672">
    <property type="protein sequence ID" value="CAH2229044.1"/>
    <property type="molecule type" value="Genomic_DNA"/>
</dbReference>
<evidence type="ECO:0000256" key="7">
    <source>
        <dbReference type="ARBA" id="ARBA00023053"/>
    </source>
</evidence>
<feature type="transmembrane region" description="Helical" evidence="13">
    <location>
        <begin position="524"/>
        <end position="548"/>
    </location>
</feature>
<keyword evidence="5 12" id="KW-0812">Transmembrane</keyword>
<evidence type="ECO:0000313" key="14">
    <source>
        <dbReference type="EMBL" id="CAH2229044.1"/>
    </source>
</evidence>
<keyword evidence="15" id="KW-1185">Reference proteome</keyword>
<dbReference type="AlphaFoldDB" id="A0A8S4R449"/>
<evidence type="ECO:0000256" key="9">
    <source>
        <dbReference type="ARBA" id="ARBA00023136"/>
    </source>
</evidence>
<keyword evidence="4 12" id="KW-0894">Sodium channel</keyword>
<dbReference type="Gene3D" id="1.10.287.770">
    <property type="entry name" value="YojJ-like"/>
    <property type="match status" value="1"/>
</dbReference>
<evidence type="ECO:0000256" key="10">
    <source>
        <dbReference type="ARBA" id="ARBA00023201"/>
    </source>
</evidence>
<protein>
    <submittedName>
        <fullName evidence="14">Jg17287 protein</fullName>
    </submittedName>
</protein>
<proteinExistence type="inferred from homology"/>
<sequence length="577" mass="66280">MGLTSNRTQSGLNIEVVDVEQHEDQPTVSETERKANINSTKEHFLKVYNNCKYSLREAKERETTVIEKIIWLLMFTSCFIYCGILIWRSYSKWIKSPAIVMLTENDEPIREIPFPAVTVCPERKIMSEVFNFQHYIELSNNKTNVDLSDQVQNMYEDVSLICDYDRIPRNGRNVSVGNETVGNILKASTKLLKVMSLCTWKGKQRTCNSLFTPILTEEGMCFTFNTIGPEDLFQLENMHTDYEYMKKLNRTRNQGWTMENGYPFDAPRKTYPVRGSGAGVKAGLGLKLTEMEKGLDLTCKRRLSGFKILLHNPSDLPRPSQQYIRVPTFEDVTLSFTASLEFTSDGLEVFTPIGRRCYFADERSLKYFKLYTQSNCEYECLTNFTYARCRCVHFAMPHGPNMKICNVGSIECLGKAEMELSTMDIEDEGRGDVTTEEAIRIAEECNCLPACTSITYETEVTQTELHENERHEYKVVTGNNSHSGDIKTSKVSNVIIFFKRPLFDIFKRCELYGTSDILASCGGLLGLFMGFSVINIVEIVYLCFLSVYRRHKSDKCEQSNKENLHLKNRKRKEGRKN</sequence>
<comment type="caution">
    <text evidence="14">The sequence shown here is derived from an EMBL/GenBank/DDBJ whole genome shotgun (WGS) entry which is preliminary data.</text>
</comment>
<comment type="subcellular location">
    <subcellularLocation>
        <location evidence="1">Membrane</location>
        <topology evidence="1">Multi-pass membrane protein</topology>
    </subcellularLocation>
</comment>
<evidence type="ECO:0000256" key="12">
    <source>
        <dbReference type="RuleBase" id="RU000679"/>
    </source>
</evidence>
<gene>
    <name evidence="14" type="primary">jg17287</name>
    <name evidence="14" type="ORF">PAEG_LOCUS8544</name>
</gene>
<evidence type="ECO:0000256" key="1">
    <source>
        <dbReference type="ARBA" id="ARBA00004141"/>
    </source>
</evidence>
<organism evidence="14 15">
    <name type="scientific">Pararge aegeria aegeria</name>
    <dbReference type="NCBI Taxonomy" id="348720"/>
    <lineage>
        <taxon>Eukaryota</taxon>
        <taxon>Metazoa</taxon>
        <taxon>Ecdysozoa</taxon>
        <taxon>Arthropoda</taxon>
        <taxon>Hexapoda</taxon>
        <taxon>Insecta</taxon>
        <taxon>Pterygota</taxon>
        <taxon>Neoptera</taxon>
        <taxon>Endopterygota</taxon>
        <taxon>Lepidoptera</taxon>
        <taxon>Glossata</taxon>
        <taxon>Ditrysia</taxon>
        <taxon>Papilionoidea</taxon>
        <taxon>Nymphalidae</taxon>
        <taxon>Satyrinae</taxon>
        <taxon>Satyrini</taxon>
        <taxon>Parargina</taxon>
        <taxon>Pararge</taxon>
    </lineage>
</organism>
<keyword evidence="3 12" id="KW-0813">Transport</keyword>
<evidence type="ECO:0000256" key="6">
    <source>
        <dbReference type="ARBA" id="ARBA00022989"/>
    </source>
</evidence>
<dbReference type="PRINTS" id="PR01078">
    <property type="entry name" value="AMINACHANNEL"/>
</dbReference>
<evidence type="ECO:0000256" key="8">
    <source>
        <dbReference type="ARBA" id="ARBA00023065"/>
    </source>
</evidence>
<dbReference type="PANTHER" id="PTHR11690">
    <property type="entry name" value="AMILORIDE-SENSITIVE SODIUM CHANNEL-RELATED"/>
    <property type="match status" value="1"/>
</dbReference>
<keyword evidence="11 12" id="KW-0407">Ion channel</keyword>
<evidence type="ECO:0000256" key="11">
    <source>
        <dbReference type="ARBA" id="ARBA00023303"/>
    </source>
</evidence>
<keyword evidence="8 12" id="KW-0406">Ion transport</keyword>
<dbReference type="PANTHER" id="PTHR11690:SF288">
    <property type="entry name" value="AMILORIDE-SENSITIVE NA+ CHANNEL-RELATED"/>
    <property type="match status" value="1"/>
</dbReference>
<comment type="similarity">
    <text evidence="2 12">Belongs to the amiloride-sensitive sodium channel (TC 1.A.6) family.</text>
</comment>
<keyword evidence="9 13" id="KW-0472">Membrane</keyword>
<evidence type="ECO:0000313" key="15">
    <source>
        <dbReference type="Proteomes" id="UP000838756"/>
    </source>
</evidence>
<name>A0A8S4R449_9NEOP</name>
<evidence type="ECO:0000256" key="4">
    <source>
        <dbReference type="ARBA" id="ARBA00022461"/>
    </source>
</evidence>
<dbReference type="GO" id="GO:0015280">
    <property type="term" value="F:ligand-gated sodium channel activity"/>
    <property type="evidence" value="ECO:0007669"/>
    <property type="project" value="TreeGrafter"/>
</dbReference>
<evidence type="ECO:0000256" key="2">
    <source>
        <dbReference type="ARBA" id="ARBA00007193"/>
    </source>
</evidence>
<accession>A0A8S4R449</accession>
<keyword evidence="10 12" id="KW-0739">Sodium transport</keyword>
<dbReference type="Gene3D" id="1.10.287.820">
    <property type="entry name" value="Acid-sensing ion channel domain"/>
    <property type="match status" value="1"/>
</dbReference>
<evidence type="ECO:0000256" key="13">
    <source>
        <dbReference type="SAM" id="Phobius"/>
    </source>
</evidence>
<evidence type="ECO:0000256" key="5">
    <source>
        <dbReference type="ARBA" id="ARBA00022692"/>
    </source>
</evidence>
<keyword evidence="6 13" id="KW-1133">Transmembrane helix</keyword>
<keyword evidence="7" id="KW-0915">Sodium</keyword>
<dbReference type="GO" id="GO:0005886">
    <property type="term" value="C:plasma membrane"/>
    <property type="evidence" value="ECO:0007669"/>
    <property type="project" value="TreeGrafter"/>
</dbReference>
<dbReference type="Pfam" id="PF00858">
    <property type="entry name" value="ASC"/>
    <property type="match status" value="1"/>
</dbReference>
<feature type="transmembrane region" description="Helical" evidence="13">
    <location>
        <begin position="69"/>
        <end position="87"/>
    </location>
</feature>
<dbReference type="Proteomes" id="UP000838756">
    <property type="component" value="Unassembled WGS sequence"/>
</dbReference>
<dbReference type="InterPro" id="IPR001873">
    <property type="entry name" value="ENaC"/>
</dbReference>
<evidence type="ECO:0000256" key="3">
    <source>
        <dbReference type="ARBA" id="ARBA00022448"/>
    </source>
</evidence>
<reference evidence="14" key="1">
    <citation type="submission" date="2022-03" db="EMBL/GenBank/DDBJ databases">
        <authorList>
            <person name="Lindestad O."/>
        </authorList>
    </citation>
    <scope>NUCLEOTIDE SEQUENCE</scope>
</reference>
<dbReference type="OrthoDB" id="6021021at2759"/>